<accession>A0A8H7B998</accession>
<dbReference type="Proteomes" id="UP000596902">
    <property type="component" value="Unassembled WGS sequence"/>
</dbReference>
<organism evidence="3 4">
    <name type="scientific">Alternaria burnsii</name>
    <dbReference type="NCBI Taxonomy" id="1187904"/>
    <lineage>
        <taxon>Eukaryota</taxon>
        <taxon>Fungi</taxon>
        <taxon>Dikarya</taxon>
        <taxon>Ascomycota</taxon>
        <taxon>Pezizomycotina</taxon>
        <taxon>Dothideomycetes</taxon>
        <taxon>Pleosporomycetidae</taxon>
        <taxon>Pleosporales</taxon>
        <taxon>Pleosporineae</taxon>
        <taxon>Pleosporaceae</taxon>
        <taxon>Alternaria</taxon>
        <taxon>Alternaria sect. Alternaria</taxon>
    </lineage>
</organism>
<evidence type="ECO:0000259" key="2">
    <source>
        <dbReference type="PROSITE" id="PS50181"/>
    </source>
</evidence>
<dbReference type="AlphaFoldDB" id="A0A8H7B998"/>
<dbReference type="InterPro" id="IPR001810">
    <property type="entry name" value="F-box_dom"/>
</dbReference>
<proteinExistence type="predicted"/>
<dbReference type="EMBL" id="JAAABM010000003">
    <property type="protein sequence ID" value="KAF7678837.1"/>
    <property type="molecule type" value="Genomic_DNA"/>
</dbReference>
<reference evidence="3" key="1">
    <citation type="submission" date="2020-01" db="EMBL/GenBank/DDBJ databases">
        <authorList>
            <person name="Feng Z.H.Z."/>
        </authorList>
    </citation>
    <scope>NUCLEOTIDE SEQUENCE</scope>
    <source>
        <strain evidence="3">CBS107.38</strain>
    </source>
</reference>
<keyword evidence="1" id="KW-0812">Transmembrane</keyword>
<evidence type="ECO:0000313" key="3">
    <source>
        <dbReference type="EMBL" id="KAF7678837.1"/>
    </source>
</evidence>
<name>A0A8H7B998_9PLEO</name>
<gene>
    <name evidence="3" type="ORF">GT037_002585</name>
</gene>
<dbReference type="SUPFAM" id="SSF81383">
    <property type="entry name" value="F-box domain"/>
    <property type="match status" value="1"/>
</dbReference>
<dbReference type="PROSITE" id="PS50181">
    <property type="entry name" value="FBOX"/>
    <property type="match status" value="1"/>
</dbReference>
<reference evidence="3" key="2">
    <citation type="submission" date="2020-08" db="EMBL/GenBank/DDBJ databases">
        <title>Draft Genome Sequence of Cumin Blight Pathogen Alternaria burnsii.</title>
        <authorList>
            <person name="Feng Z."/>
        </authorList>
    </citation>
    <scope>NUCLEOTIDE SEQUENCE</scope>
    <source>
        <strain evidence="3">CBS107.38</strain>
    </source>
</reference>
<protein>
    <recommendedName>
        <fullName evidence="2">F-box domain-containing protein</fullName>
    </recommendedName>
</protein>
<feature type="transmembrane region" description="Helical" evidence="1">
    <location>
        <begin position="588"/>
        <end position="612"/>
    </location>
</feature>
<dbReference type="RefSeq" id="XP_038788910.1">
    <property type="nucleotide sequence ID" value="XM_038927632.1"/>
</dbReference>
<comment type="caution">
    <text evidence="3">The sequence shown here is derived from an EMBL/GenBank/DDBJ whole genome shotgun (WGS) entry which is preliminary data.</text>
</comment>
<evidence type="ECO:0000313" key="4">
    <source>
        <dbReference type="Proteomes" id="UP000596902"/>
    </source>
</evidence>
<dbReference type="GeneID" id="62200810"/>
<keyword evidence="1" id="KW-1133">Transmembrane helix</keyword>
<feature type="domain" description="F-box" evidence="2">
    <location>
        <begin position="1"/>
        <end position="46"/>
    </location>
</feature>
<sequence>MASFSLLPAELVEYIVSYLPQHDIYAVCQLNKDLLELAIPFLYRHVDLFISPNNRLPRIDRFCLAIIDSTRKANNVESIRLGLSPSSDFSVGQHWLPPDKNFDDQVMFRKAMTVLGDETLVATDDYLIDAISLREYSAYASLILLVLPNLCRLDVADCKSVTFHHLHTILRNLDPETAWNKRYPSRILLTRLSTIKKVSLMFDSRTGVAYRGDNSRMTLDHLLNIPSIETLELSHLKWPVGLQHMNTAHPHLTNPIVDRTRATNITTLVFRHSGAFTPALLSLLQCVPKLRSFTYEFFFPGPLPPSYHHQMLSLDAWSEHLRRFSSTLQVLVFSAEYSDTSLYFFQQPRISEMLYGYLDLTAFTALHTLEVPLPFLTGDVDFSITKEIYPLFPPNLQHLTLRPDLSHAHLPFPLDQSILPHGLTFAESKDEAQYRMNARMDVSYMFQAALSLLDFATSTSPTSFRSLSVWQPADPGLSWFDGQIQDFATTCRNKNVTGRLLEPMLLRWKKAEHWDLVREITLFDSEDEGLSEASNVKQVPKMDLKGHGIQRIVRFHISLDVLTQGEYEIMPSAISALNFNMAILSLKFIIAVFVSKFNVALLASKFVVAIICHQKFVDWNSQSPKAFEGVLLAFNCN</sequence>
<dbReference type="InterPro" id="IPR036047">
    <property type="entry name" value="F-box-like_dom_sf"/>
</dbReference>
<keyword evidence="1" id="KW-0472">Membrane</keyword>
<keyword evidence="4" id="KW-1185">Reference proteome</keyword>
<evidence type="ECO:0000256" key="1">
    <source>
        <dbReference type="SAM" id="Phobius"/>
    </source>
</evidence>